<dbReference type="PANTHER" id="PTHR35894:SF7">
    <property type="entry name" value="GENERAL SECRETION PATHWAY PROTEIN A-RELATED"/>
    <property type="match status" value="1"/>
</dbReference>
<dbReference type="InterPro" id="IPR007730">
    <property type="entry name" value="SPOR-like_dom"/>
</dbReference>
<dbReference type="GO" id="GO:0042834">
    <property type="term" value="F:peptidoglycan binding"/>
    <property type="evidence" value="ECO:0007669"/>
    <property type="project" value="InterPro"/>
</dbReference>
<dbReference type="Gene3D" id="3.40.50.300">
    <property type="entry name" value="P-loop containing nucleotide triphosphate hydrolases"/>
    <property type="match status" value="1"/>
</dbReference>
<dbReference type="SUPFAM" id="SSF52540">
    <property type="entry name" value="P-loop containing nucleoside triphosphate hydrolases"/>
    <property type="match status" value="1"/>
</dbReference>
<keyword evidence="2" id="KW-0812">Transmembrane</keyword>
<evidence type="ECO:0000259" key="3">
    <source>
        <dbReference type="PROSITE" id="PS51724"/>
    </source>
</evidence>
<feature type="compositionally biased region" description="Low complexity" evidence="1">
    <location>
        <begin position="400"/>
        <end position="410"/>
    </location>
</feature>
<dbReference type="InterPro" id="IPR052026">
    <property type="entry name" value="ExeA_AAA_ATPase_DNA-bind"/>
</dbReference>
<dbReference type="InterPro" id="IPR036680">
    <property type="entry name" value="SPOR-like_sf"/>
</dbReference>
<keyword evidence="2" id="KW-0472">Membrane</keyword>
<feature type="region of interest" description="Disordered" evidence="1">
    <location>
        <begin position="386"/>
        <end position="410"/>
    </location>
</feature>
<dbReference type="GO" id="GO:0016887">
    <property type="term" value="F:ATP hydrolysis activity"/>
    <property type="evidence" value="ECO:0007669"/>
    <property type="project" value="InterPro"/>
</dbReference>
<dbReference type="InterPro" id="IPR049945">
    <property type="entry name" value="AAA_22"/>
</dbReference>
<proteinExistence type="predicted"/>
<name>A0A3B0WN19_9ZZZZ</name>
<dbReference type="Pfam" id="PF13401">
    <property type="entry name" value="AAA_22"/>
    <property type="match status" value="1"/>
</dbReference>
<dbReference type="PANTHER" id="PTHR35894">
    <property type="entry name" value="GENERAL SECRETION PATHWAY PROTEIN A-RELATED"/>
    <property type="match status" value="1"/>
</dbReference>
<dbReference type="Pfam" id="PF05036">
    <property type="entry name" value="SPOR"/>
    <property type="match status" value="1"/>
</dbReference>
<reference evidence="4" key="1">
    <citation type="submission" date="2018-06" db="EMBL/GenBank/DDBJ databases">
        <authorList>
            <person name="Zhirakovskaya E."/>
        </authorList>
    </citation>
    <scope>NUCLEOTIDE SEQUENCE</scope>
</reference>
<feature type="domain" description="SPOR" evidence="3">
    <location>
        <begin position="435"/>
        <end position="513"/>
    </location>
</feature>
<dbReference type="Gene3D" id="3.30.70.1070">
    <property type="entry name" value="Sporulation related repeat"/>
    <property type="match status" value="1"/>
</dbReference>
<sequence length="522" mass="58768">MAKKSNNKNPTNCELTQQSLDYLGINKQPFSNEILTEKSCFNLQAAEKIIDSLSHQVQFSDLLLLVEGSHGSGKTTLYRQFIQADITNIKILFMHAEATDTLVQIQQKISLHLEDLGDANHLEDNLKSLQNFDQRPLLVIDNSHVLSDTTLQELFRYQQSLIKEYSVSLKILLFANTGMQVTLQKITDIQNTQIYVQLIPELTSKLCESFIMHRLHNVGYSDGPQLDDAHFQEFFSTCQGSPLSIMSQTTNLFEKIISNKLSPKTSHINKVLIASGFALLIVAGVLTTYYLSLDEEPTSALTDNTIAPETTRFQNEELSNNTTLYQQDNDIIEEKVTKTEYTEAVDDSEVVPSIKEAAISQNQPELLALHEEAPVKSISKKIIINTPKETVKPQPKKPSAKPNNKPPAIAKISSQDPALQQLDELGLHNAAWLKQQNSRYWTFQLLGARDSETLLKFAKRNKLGAQATWYKAQLKSRPYYVIVYGSYTSRKAAADAIKTLPTPLRALKPWVKTMKSVQKTLK</sequence>
<organism evidence="4">
    <name type="scientific">hydrothermal vent metagenome</name>
    <dbReference type="NCBI Taxonomy" id="652676"/>
    <lineage>
        <taxon>unclassified sequences</taxon>
        <taxon>metagenomes</taxon>
        <taxon>ecological metagenomes</taxon>
    </lineage>
</organism>
<keyword evidence="2" id="KW-1133">Transmembrane helix</keyword>
<dbReference type="EMBL" id="UOFF01000374">
    <property type="protein sequence ID" value="VAW57345.1"/>
    <property type="molecule type" value="Genomic_DNA"/>
</dbReference>
<dbReference type="PROSITE" id="PS51724">
    <property type="entry name" value="SPOR"/>
    <property type="match status" value="1"/>
</dbReference>
<accession>A0A3B0WN19</accession>
<feature type="transmembrane region" description="Helical" evidence="2">
    <location>
        <begin position="271"/>
        <end position="291"/>
    </location>
</feature>
<dbReference type="AlphaFoldDB" id="A0A3B0WN19"/>
<evidence type="ECO:0000313" key="4">
    <source>
        <dbReference type="EMBL" id="VAW57345.1"/>
    </source>
</evidence>
<protein>
    <recommendedName>
        <fullName evidence="3">SPOR domain-containing protein</fullName>
    </recommendedName>
</protein>
<gene>
    <name evidence="4" type="ORF">MNBD_GAMMA07-1520</name>
</gene>
<evidence type="ECO:0000256" key="2">
    <source>
        <dbReference type="SAM" id="Phobius"/>
    </source>
</evidence>
<evidence type="ECO:0000256" key="1">
    <source>
        <dbReference type="SAM" id="MobiDB-lite"/>
    </source>
</evidence>
<dbReference type="InterPro" id="IPR027417">
    <property type="entry name" value="P-loop_NTPase"/>
</dbReference>